<proteinExistence type="predicted"/>
<sequence length="121" mass="13168">MQILAVFTTLAMLATMVVGKSFELWITRFGQADCAGSSLWKRAVIKENGCYNFKHGQPFTSFLANIKDKTDIGDNCHVIVYESKQCKGGSWHSGNVGAGAYCGNPKKEANIAGQSVRVECD</sequence>
<dbReference type="EMBL" id="MU005985">
    <property type="protein sequence ID" value="KAF2860113.1"/>
    <property type="molecule type" value="Genomic_DNA"/>
</dbReference>
<evidence type="ECO:0000313" key="3">
    <source>
        <dbReference type="Proteomes" id="UP000799421"/>
    </source>
</evidence>
<accession>A0A6A7BYD6</accession>
<evidence type="ECO:0000256" key="1">
    <source>
        <dbReference type="SAM" id="SignalP"/>
    </source>
</evidence>
<dbReference type="Proteomes" id="UP000799421">
    <property type="component" value="Unassembled WGS sequence"/>
</dbReference>
<protein>
    <submittedName>
        <fullName evidence="2">Uncharacterized protein</fullName>
    </submittedName>
</protein>
<reference evidence="2" key="1">
    <citation type="journal article" date="2020" name="Stud. Mycol.">
        <title>101 Dothideomycetes genomes: a test case for predicting lifestyles and emergence of pathogens.</title>
        <authorList>
            <person name="Haridas S."/>
            <person name="Albert R."/>
            <person name="Binder M."/>
            <person name="Bloem J."/>
            <person name="Labutti K."/>
            <person name="Salamov A."/>
            <person name="Andreopoulos B."/>
            <person name="Baker S."/>
            <person name="Barry K."/>
            <person name="Bills G."/>
            <person name="Bluhm B."/>
            <person name="Cannon C."/>
            <person name="Castanera R."/>
            <person name="Culley D."/>
            <person name="Daum C."/>
            <person name="Ezra D."/>
            <person name="Gonzalez J."/>
            <person name="Henrissat B."/>
            <person name="Kuo A."/>
            <person name="Liang C."/>
            <person name="Lipzen A."/>
            <person name="Lutzoni F."/>
            <person name="Magnuson J."/>
            <person name="Mondo S."/>
            <person name="Nolan M."/>
            <person name="Ohm R."/>
            <person name="Pangilinan J."/>
            <person name="Park H.-J."/>
            <person name="Ramirez L."/>
            <person name="Alfaro M."/>
            <person name="Sun H."/>
            <person name="Tritt A."/>
            <person name="Yoshinaga Y."/>
            <person name="Zwiers L.-H."/>
            <person name="Turgeon B."/>
            <person name="Goodwin S."/>
            <person name="Spatafora J."/>
            <person name="Crous P."/>
            <person name="Grigoriev I."/>
        </authorList>
    </citation>
    <scope>NUCLEOTIDE SEQUENCE</scope>
    <source>
        <strain evidence="2">CBS 480.64</strain>
    </source>
</reference>
<dbReference type="AlphaFoldDB" id="A0A6A7BYD6"/>
<gene>
    <name evidence="2" type="ORF">K470DRAFT_271023</name>
</gene>
<feature type="chain" id="PRO_5025566395" evidence="1">
    <location>
        <begin position="20"/>
        <end position="121"/>
    </location>
</feature>
<name>A0A6A7BYD6_9PEZI</name>
<keyword evidence="1" id="KW-0732">Signal</keyword>
<feature type="signal peptide" evidence="1">
    <location>
        <begin position="1"/>
        <end position="19"/>
    </location>
</feature>
<organism evidence="2 3">
    <name type="scientific">Piedraia hortae CBS 480.64</name>
    <dbReference type="NCBI Taxonomy" id="1314780"/>
    <lineage>
        <taxon>Eukaryota</taxon>
        <taxon>Fungi</taxon>
        <taxon>Dikarya</taxon>
        <taxon>Ascomycota</taxon>
        <taxon>Pezizomycotina</taxon>
        <taxon>Dothideomycetes</taxon>
        <taxon>Dothideomycetidae</taxon>
        <taxon>Capnodiales</taxon>
        <taxon>Piedraiaceae</taxon>
        <taxon>Piedraia</taxon>
    </lineage>
</organism>
<keyword evidence="3" id="KW-1185">Reference proteome</keyword>
<evidence type="ECO:0000313" key="2">
    <source>
        <dbReference type="EMBL" id="KAF2860113.1"/>
    </source>
</evidence>